<evidence type="ECO:0000313" key="2">
    <source>
        <dbReference type="EMBL" id="MBE1208121.1"/>
    </source>
</evidence>
<evidence type="ECO:0008006" key="4">
    <source>
        <dbReference type="Google" id="ProtNLM"/>
    </source>
</evidence>
<name>A0ABR9GWT8_9HYPH</name>
<dbReference type="EMBL" id="JACZEP010000017">
    <property type="protein sequence ID" value="MBE1208121.1"/>
    <property type="molecule type" value="Genomic_DNA"/>
</dbReference>
<gene>
    <name evidence="2" type="ORF">IHE39_27900</name>
</gene>
<organism evidence="2 3">
    <name type="scientific">Aminobacter carboxidus</name>
    <dbReference type="NCBI Taxonomy" id="376165"/>
    <lineage>
        <taxon>Bacteria</taxon>
        <taxon>Pseudomonadati</taxon>
        <taxon>Pseudomonadota</taxon>
        <taxon>Alphaproteobacteria</taxon>
        <taxon>Hyphomicrobiales</taxon>
        <taxon>Phyllobacteriaceae</taxon>
        <taxon>Aminobacter</taxon>
    </lineage>
</organism>
<dbReference type="Proteomes" id="UP000598227">
    <property type="component" value="Unassembled WGS sequence"/>
</dbReference>
<sequence length="141" mass="15244">MAGRGRPPFKPTPALRRKVEELVSCGMSKDECARAIGCSTPTLEKYFEEELANGVAKKRAEVIGLLYREAKKGNVTAQKKLEEMTRVASAAEAVGARSGTKPVPQERAPKLGKKEERQAAAGRVGGKYAPPEPPKLVVDNR</sequence>
<feature type="region of interest" description="Disordered" evidence="1">
    <location>
        <begin position="92"/>
        <end position="141"/>
    </location>
</feature>
<feature type="compositionally biased region" description="Basic and acidic residues" evidence="1">
    <location>
        <begin position="107"/>
        <end position="118"/>
    </location>
</feature>
<reference evidence="2 3" key="1">
    <citation type="submission" date="2020-09" db="EMBL/GenBank/DDBJ databases">
        <title>Draft Genome Sequence of Aminobacter carboxidus type strain DSM 1086, a soil Gram-negative carboxydobacterium.</title>
        <authorList>
            <person name="Turrini P."/>
            <person name="Tescari M."/>
            <person name="Artuso I."/>
            <person name="Lugli G.A."/>
            <person name="Frangipani E."/>
            <person name="Ventura M."/>
            <person name="Visca P."/>
        </authorList>
    </citation>
    <scope>NUCLEOTIDE SEQUENCE [LARGE SCALE GENOMIC DNA]</scope>
    <source>
        <strain evidence="2 3">DSM 1086</strain>
    </source>
</reference>
<accession>A0ABR9GWT8</accession>
<comment type="caution">
    <text evidence="2">The sequence shown here is derived from an EMBL/GenBank/DDBJ whole genome shotgun (WGS) entry which is preliminary data.</text>
</comment>
<dbReference type="RefSeq" id="WP_192568796.1">
    <property type="nucleotide sequence ID" value="NZ_JACZEP010000017.1"/>
</dbReference>
<protein>
    <recommendedName>
        <fullName evidence="4">DUF1153 domain-containing protein</fullName>
    </recommendedName>
</protein>
<evidence type="ECO:0000256" key="1">
    <source>
        <dbReference type="SAM" id="MobiDB-lite"/>
    </source>
</evidence>
<proteinExistence type="predicted"/>
<evidence type="ECO:0000313" key="3">
    <source>
        <dbReference type="Proteomes" id="UP000598227"/>
    </source>
</evidence>
<keyword evidence="3" id="KW-1185">Reference proteome</keyword>